<dbReference type="InterPro" id="IPR043128">
    <property type="entry name" value="Rev_trsase/Diguanyl_cyclase"/>
</dbReference>
<dbReference type="FunFam" id="3.10.20.370:FF:000001">
    <property type="entry name" value="Retrovirus-related Pol polyprotein from transposon 17.6-like protein"/>
    <property type="match status" value="1"/>
</dbReference>
<evidence type="ECO:0000256" key="1">
    <source>
        <dbReference type="ARBA" id="ARBA00022695"/>
    </source>
</evidence>
<evidence type="ECO:0000256" key="2">
    <source>
        <dbReference type="ARBA" id="ARBA00022722"/>
    </source>
</evidence>
<evidence type="ECO:0000313" key="6">
    <source>
        <dbReference type="EMBL" id="GFY26081.1"/>
    </source>
</evidence>
<keyword evidence="2" id="KW-0540">Nuclease</keyword>
<sequence>MHHVREGRLKLIKTSVDANQRITTREIGLRLNLSNSTVYDHLKGLGLSSKFDVWVPHVLTEINLCRRIDVCDSLPKRHENDPFLKRIITGDEKGHGAKKMNRLKPFPKPIFTKKRDKKDVRRILNGDLRMTNICAKVVPKILSDGHKQCLKDFCVDMLERIANETNLLESVVTCDVRHVFFPMTHKVPARVSTTRNCWRSRARTDRNEKLTRQTAAHCISPVNPRISSKHDNSRQDHKFIPEYADLRYPLNMLLKKDAEFNWTDECQNAFKKLKESSITKPILHLYDPDLTCHVFVDASQKGVGAVLKQPDASNVLHPIAYHSRTLRDYEKNYAITELECLAIIDALDKFYYYLYGQKFIIHTDHAALV</sequence>
<dbReference type="AlphaFoldDB" id="A0A8X6W1F7"/>
<reference evidence="6" key="1">
    <citation type="submission" date="2020-08" db="EMBL/GenBank/DDBJ databases">
        <title>Multicomponent nature underlies the extraordinary mechanical properties of spider dragline silk.</title>
        <authorList>
            <person name="Kono N."/>
            <person name="Nakamura H."/>
            <person name="Mori M."/>
            <person name="Yoshida Y."/>
            <person name="Ohtoshi R."/>
            <person name="Malay A.D."/>
            <person name="Moran D.A.P."/>
            <person name="Tomita M."/>
            <person name="Numata K."/>
            <person name="Arakawa K."/>
        </authorList>
    </citation>
    <scope>NUCLEOTIDE SEQUENCE</scope>
</reference>
<comment type="caution">
    <text evidence="6">The sequence shown here is derived from an EMBL/GenBank/DDBJ whole genome shotgun (WGS) entry which is preliminary data.</text>
</comment>
<dbReference type="Pfam" id="PF17919">
    <property type="entry name" value="RT_RNaseH_2"/>
    <property type="match status" value="1"/>
</dbReference>
<dbReference type="CDD" id="cd09274">
    <property type="entry name" value="RNase_HI_RT_Ty3"/>
    <property type="match status" value="1"/>
</dbReference>
<gene>
    <name evidence="6" type="primary">pol</name>
    <name evidence="6" type="ORF">TNCV_353991</name>
</gene>
<proteinExistence type="predicted"/>
<dbReference type="PANTHER" id="PTHR33064:SF37">
    <property type="entry name" value="RIBONUCLEASE H"/>
    <property type="match status" value="1"/>
</dbReference>
<dbReference type="Gene3D" id="3.30.420.10">
    <property type="entry name" value="Ribonuclease H-like superfamily/Ribonuclease H"/>
    <property type="match status" value="1"/>
</dbReference>
<keyword evidence="3" id="KW-0255">Endonuclease</keyword>
<dbReference type="EMBL" id="BMAU01021374">
    <property type="protein sequence ID" value="GFY26081.1"/>
    <property type="molecule type" value="Genomic_DNA"/>
</dbReference>
<dbReference type="GO" id="GO:0003964">
    <property type="term" value="F:RNA-directed DNA polymerase activity"/>
    <property type="evidence" value="ECO:0007669"/>
    <property type="project" value="UniProtKB-KW"/>
</dbReference>
<keyword evidence="4" id="KW-0695">RNA-directed DNA polymerase</keyword>
<dbReference type="PANTHER" id="PTHR33064">
    <property type="entry name" value="POL PROTEIN"/>
    <property type="match status" value="1"/>
</dbReference>
<dbReference type="InterPro" id="IPR036397">
    <property type="entry name" value="RNaseH_sf"/>
</dbReference>
<dbReference type="InterPro" id="IPR041577">
    <property type="entry name" value="RT_RNaseH_2"/>
</dbReference>
<keyword evidence="3" id="KW-0378">Hydrolase</keyword>
<protein>
    <submittedName>
        <fullName evidence="6">Retrovirus-related Pol polyprotein from transposon 297</fullName>
    </submittedName>
</protein>
<evidence type="ECO:0000256" key="4">
    <source>
        <dbReference type="ARBA" id="ARBA00022918"/>
    </source>
</evidence>
<keyword evidence="7" id="KW-1185">Reference proteome</keyword>
<dbReference type="SUPFAM" id="SSF56672">
    <property type="entry name" value="DNA/RNA polymerases"/>
    <property type="match status" value="1"/>
</dbReference>
<dbReference type="Gene3D" id="3.30.70.270">
    <property type="match status" value="1"/>
</dbReference>
<keyword evidence="1" id="KW-0548">Nucleotidyltransferase</keyword>
<keyword evidence="1" id="KW-0808">Transferase</keyword>
<name>A0A8X6W1F7_TRICX</name>
<evidence type="ECO:0000313" key="7">
    <source>
        <dbReference type="Proteomes" id="UP000887159"/>
    </source>
</evidence>
<accession>A0A8X6W1F7</accession>
<evidence type="ECO:0000259" key="5">
    <source>
        <dbReference type="Pfam" id="PF17919"/>
    </source>
</evidence>
<evidence type="ECO:0000256" key="3">
    <source>
        <dbReference type="ARBA" id="ARBA00022759"/>
    </source>
</evidence>
<dbReference type="InterPro" id="IPR043502">
    <property type="entry name" value="DNA/RNA_pol_sf"/>
</dbReference>
<dbReference type="InterPro" id="IPR051320">
    <property type="entry name" value="Viral_Replic_Matur_Polypro"/>
</dbReference>
<dbReference type="Proteomes" id="UP000887159">
    <property type="component" value="Unassembled WGS sequence"/>
</dbReference>
<feature type="domain" description="Reverse transcriptase/retrotransposon-derived protein RNase H-like" evidence="5">
    <location>
        <begin position="262"/>
        <end position="361"/>
    </location>
</feature>
<dbReference type="GO" id="GO:0003676">
    <property type="term" value="F:nucleic acid binding"/>
    <property type="evidence" value="ECO:0007669"/>
    <property type="project" value="InterPro"/>
</dbReference>
<organism evidence="6 7">
    <name type="scientific">Trichonephila clavipes</name>
    <name type="common">Golden silk orbweaver</name>
    <name type="synonym">Nephila clavipes</name>
    <dbReference type="NCBI Taxonomy" id="2585209"/>
    <lineage>
        <taxon>Eukaryota</taxon>
        <taxon>Metazoa</taxon>
        <taxon>Ecdysozoa</taxon>
        <taxon>Arthropoda</taxon>
        <taxon>Chelicerata</taxon>
        <taxon>Arachnida</taxon>
        <taxon>Araneae</taxon>
        <taxon>Araneomorphae</taxon>
        <taxon>Entelegynae</taxon>
        <taxon>Araneoidea</taxon>
        <taxon>Nephilidae</taxon>
        <taxon>Trichonephila</taxon>
    </lineage>
</organism>
<dbReference type="GO" id="GO:0004519">
    <property type="term" value="F:endonuclease activity"/>
    <property type="evidence" value="ECO:0007669"/>
    <property type="project" value="UniProtKB-KW"/>
</dbReference>